<reference evidence="1 2" key="1">
    <citation type="submission" date="2021-03" db="EMBL/GenBank/DDBJ databases">
        <authorList>
            <person name="Peeters C."/>
        </authorList>
    </citation>
    <scope>NUCLEOTIDE SEQUENCE [LARGE SCALE GENOMIC DNA]</scope>
    <source>
        <strain evidence="1 2">LMG 26411</strain>
    </source>
</reference>
<sequence>MTQRAFSDFIGFSRPSAAWRFNSSLVLVQEGPNVWRDDYDPVTSAWRGFLIEEQRTNSIRNNSMVGAAAGTPGTFPTNWAVQSGSDAGISTQIVAVGTEDGIPFVEIRCYGTATATVFGLRHDFSGNIAASLGQVWTATAYLKLVAGSLTGVTPKIAVYEHDSGSLFVRSSSGAVTVGGGPLKAGRSAYSVTIGATTVYAYSDVLFTWSVGAAIDFTLRIGAPQFEQGAFATSTILTTGAAVTRAADTPMVGSLPPWFNPNEGTLYAEAVLPNAAISNSIGIFSIDDGTDSNRLTISKDVTGKAGFASVVGGSVTANLSSAGLIPVGTVAKIAAAYKASDFALSLNGEAAITASAGALPAGLNTTRIGRRYNPALNYINGWLRVLKYKPLRMTNADLQALTT</sequence>
<accession>A0ABN7PSP0</accession>
<dbReference type="EMBL" id="CAJPVI010000001">
    <property type="protein sequence ID" value="CAG2129081.1"/>
    <property type="molecule type" value="Genomic_DNA"/>
</dbReference>
<evidence type="ECO:0000313" key="1">
    <source>
        <dbReference type="EMBL" id="CAG2129081.1"/>
    </source>
</evidence>
<keyword evidence="2" id="KW-1185">Reference proteome</keyword>
<proteinExistence type="predicted"/>
<evidence type="ECO:0000313" key="2">
    <source>
        <dbReference type="Proteomes" id="UP000672657"/>
    </source>
</evidence>
<dbReference type="RefSeq" id="WP_211951365.1">
    <property type="nucleotide sequence ID" value="NZ_CAJPVI010000001.1"/>
</dbReference>
<gene>
    <name evidence="1" type="ORF">LMG26411_00114</name>
</gene>
<organism evidence="1 2">
    <name type="scientific">Cupriavidus numazuensis</name>
    <dbReference type="NCBI Taxonomy" id="221992"/>
    <lineage>
        <taxon>Bacteria</taxon>
        <taxon>Pseudomonadati</taxon>
        <taxon>Pseudomonadota</taxon>
        <taxon>Betaproteobacteria</taxon>
        <taxon>Burkholderiales</taxon>
        <taxon>Burkholderiaceae</taxon>
        <taxon>Cupriavidus</taxon>
    </lineage>
</organism>
<dbReference type="Proteomes" id="UP000672657">
    <property type="component" value="Unassembled WGS sequence"/>
</dbReference>
<comment type="caution">
    <text evidence="1">The sequence shown here is derived from an EMBL/GenBank/DDBJ whole genome shotgun (WGS) entry which is preliminary data.</text>
</comment>
<name>A0ABN7PSP0_9BURK</name>
<protein>
    <submittedName>
        <fullName evidence="1">Uncharacterized protein</fullName>
    </submittedName>
</protein>